<dbReference type="OrthoDB" id="6752799at2759"/>
<evidence type="ECO:0000313" key="9">
    <source>
        <dbReference type="EMBL" id="MBW19659.1"/>
    </source>
</evidence>
<dbReference type="Gene3D" id="3.40.640.10">
    <property type="entry name" value="Type I PLP-dependent aspartate aminotransferase-like (Major domain)"/>
    <property type="match status" value="1"/>
</dbReference>
<dbReference type="PROSITE" id="PS00105">
    <property type="entry name" value="AA_TRANSFER_CLASS_1"/>
    <property type="match status" value="1"/>
</dbReference>
<comment type="subunit">
    <text evidence="3 7">Homodimer.</text>
</comment>
<name>A0A2H8U0G6_9HEMI</name>
<evidence type="ECO:0000259" key="8">
    <source>
        <dbReference type="Pfam" id="PF00155"/>
    </source>
</evidence>
<evidence type="ECO:0000256" key="6">
    <source>
        <dbReference type="ARBA" id="ARBA00022898"/>
    </source>
</evidence>
<gene>
    <name evidence="9" type="primary">GOT1_5</name>
</gene>
<dbReference type="CDD" id="cd00609">
    <property type="entry name" value="AAT_like"/>
    <property type="match status" value="1"/>
</dbReference>
<dbReference type="EMBL" id="GFXV01007854">
    <property type="protein sequence ID" value="MBW19659.1"/>
    <property type="molecule type" value="Transcribed_RNA"/>
</dbReference>
<dbReference type="EC" id="2.6.1.1" evidence="7"/>
<organism evidence="9">
    <name type="scientific">Melanaphis sacchari</name>
    <dbReference type="NCBI Taxonomy" id="742174"/>
    <lineage>
        <taxon>Eukaryota</taxon>
        <taxon>Metazoa</taxon>
        <taxon>Ecdysozoa</taxon>
        <taxon>Arthropoda</taxon>
        <taxon>Hexapoda</taxon>
        <taxon>Insecta</taxon>
        <taxon>Pterygota</taxon>
        <taxon>Neoptera</taxon>
        <taxon>Paraneoptera</taxon>
        <taxon>Hemiptera</taxon>
        <taxon>Sternorrhyncha</taxon>
        <taxon>Aphidomorpha</taxon>
        <taxon>Aphidoidea</taxon>
        <taxon>Aphididae</taxon>
        <taxon>Aphidini</taxon>
        <taxon>Melanaphis</taxon>
    </lineage>
</organism>
<evidence type="ECO:0000256" key="5">
    <source>
        <dbReference type="ARBA" id="ARBA00022679"/>
    </source>
</evidence>
<sequence>MSIFSIVEQAPPIEVFHLVKLFNEDDNPSKVNLSIGAYRTNEGKPYYMPVVKKAESVVLESTSNHEYLPILGLESFTKAASQLLLGDIAERQEEGSIFGVQSISGSGALRVGAEFLVKHLKCTTFYYSIPTWENHHLIFMTSGFQNAKTYRYWNEETKSLDFDGFCEDLSNAPENSVIILHGCAHNPTGLDPTEDQWKKIAEIIKEHNLIPFFDNAYQGFASGDLEKDAWSVRYFFNQGFEFLCSQSFAKNYGLYNERAGNLTFVLNSVENIKAVKSQVTMIVRGMYSNPPNHGARTVSTILNNDEFKNEWMNTLKLMTDRIKAMRKALRENLEKLGTIGTWNHITDQIGMFSYTGLSESHVEYLRNKYHIYMLRSGRINICGLNTNNIQYVAEAITDTLLNVTK</sequence>
<keyword evidence="6" id="KW-0663">Pyridoxal phosphate</keyword>
<dbReference type="Pfam" id="PF00155">
    <property type="entry name" value="Aminotran_1_2"/>
    <property type="match status" value="1"/>
</dbReference>
<dbReference type="SUPFAM" id="SSF53383">
    <property type="entry name" value="PLP-dependent transferases"/>
    <property type="match status" value="1"/>
</dbReference>
<comment type="cofactor">
    <cofactor evidence="1">
        <name>pyridoxal 5'-phosphate</name>
        <dbReference type="ChEBI" id="CHEBI:597326"/>
    </cofactor>
</comment>
<dbReference type="InterPro" id="IPR015424">
    <property type="entry name" value="PyrdxlP-dep_Trfase"/>
</dbReference>
<evidence type="ECO:0000256" key="4">
    <source>
        <dbReference type="ARBA" id="ARBA00022576"/>
    </source>
</evidence>
<dbReference type="GO" id="GO:0005829">
    <property type="term" value="C:cytosol"/>
    <property type="evidence" value="ECO:0007669"/>
    <property type="project" value="TreeGrafter"/>
</dbReference>
<keyword evidence="5 7" id="KW-0808">Transferase</keyword>
<feature type="domain" description="Aminotransferase class I/classII large" evidence="8">
    <location>
        <begin position="29"/>
        <end position="396"/>
    </location>
</feature>
<dbReference type="InterPro" id="IPR004839">
    <property type="entry name" value="Aminotransferase_I/II_large"/>
</dbReference>
<dbReference type="PANTHER" id="PTHR11879">
    <property type="entry name" value="ASPARTATE AMINOTRANSFERASE"/>
    <property type="match status" value="1"/>
</dbReference>
<comment type="catalytic activity">
    <reaction evidence="7">
        <text>L-aspartate + 2-oxoglutarate = oxaloacetate + L-glutamate</text>
        <dbReference type="Rhea" id="RHEA:21824"/>
        <dbReference type="ChEBI" id="CHEBI:16452"/>
        <dbReference type="ChEBI" id="CHEBI:16810"/>
        <dbReference type="ChEBI" id="CHEBI:29985"/>
        <dbReference type="ChEBI" id="CHEBI:29991"/>
        <dbReference type="EC" id="2.6.1.1"/>
    </reaction>
</comment>
<dbReference type="GO" id="GO:0030170">
    <property type="term" value="F:pyridoxal phosphate binding"/>
    <property type="evidence" value="ECO:0007669"/>
    <property type="project" value="InterPro"/>
</dbReference>
<evidence type="ECO:0000256" key="1">
    <source>
        <dbReference type="ARBA" id="ARBA00001933"/>
    </source>
</evidence>
<dbReference type="InterPro" id="IPR000796">
    <property type="entry name" value="Asp_trans"/>
</dbReference>
<protein>
    <recommendedName>
        <fullName evidence="7">Aspartate aminotransferase</fullName>
        <ecNumber evidence="7">2.6.1.1</ecNumber>
    </recommendedName>
</protein>
<comment type="similarity">
    <text evidence="2">Belongs to the class-I pyridoxal-phosphate-dependent aminotransferase family.</text>
</comment>
<dbReference type="FunFam" id="3.90.1150.10:FF:000001">
    <property type="entry name" value="Aspartate aminotransferase"/>
    <property type="match status" value="1"/>
</dbReference>
<dbReference type="Gene3D" id="3.90.1150.10">
    <property type="entry name" value="Aspartate Aminotransferase, domain 1"/>
    <property type="match status" value="1"/>
</dbReference>
<dbReference type="NCBIfam" id="NF006719">
    <property type="entry name" value="PRK09257.1"/>
    <property type="match status" value="1"/>
</dbReference>
<accession>A0A2H8U0G6</accession>
<dbReference type="InterPro" id="IPR015421">
    <property type="entry name" value="PyrdxlP-dep_Trfase_major"/>
</dbReference>
<dbReference type="InterPro" id="IPR015422">
    <property type="entry name" value="PyrdxlP-dep_Trfase_small"/>
</dbReference>
<dbReference type="PANTHER" id="PTHR11879:SF55">
    <property type="entry name" value="GLUTAMATE OXALOACETATE TRANSAMINASE 1, ISOFORM B"/>
    <property type="match status" value="1"/>
</dbReference>
<dbReference type="InterPro" id="IPR004838">
    <property type="entry name" value="NHTrfase_class1_PyrdxlP-BS"/>
</dbReference>
<evidence type="ECO:0000256" key="3">
    <source>
        <dbReference type="ARBA" id="ARBA00011738"/>
    </source>
</evidence>
<dbReference type="FunFam" id="3.40.640.10:FF:000066">
    <property type="entry name" value="Aspartate aminotransferase"/>
    <property type="match status" value="1"/>
</dbReference>
<evidence type="ECO:0000256" key="7">
    <source>
        <dbReference type="RuleBase" id="RU000480"/>
    </source>
</evidence>
<reference evidence="9" key="1">
    <citation type="submission" date="2017-10" db="EMBL/GenBank/DDBJ databases">
        <title>Transcriptome Assembly of Sugarcane Aphid Adults.</title>
        <authorList>
            <person name="Scully E.D."/>
            <person name="Palmer N.A."/>
            <person name="Geib S.M."/>
            <person name="Sarath G."/>
            <person name="Sattler S.E."/>
        </authorList>
    </citation>
    <scope>NUCLEOTIDE SEQUENCE</scope>
    <source>
        <tissue evidence="9">Whole body</tissue>
    </source>
</reference>
<keyword evidence="4 7" id="KW-0032">Aminotransferase</keyword>
<evidence type="ECO:0000256" key="2">
    <source>
        <dbReference type="ARBA" id="ARBA00007441"/>
    </source>
</evidence>
<dbReference type="PRINTS" id="PR00799">
    <property type="entry name" value="TRANSAMINASE"/>
</dbReference>
<dbReference type="GO" id="GO:0004069">
    <property type="term" value="F:L-aspartate:2-oxoglutarate aminotransferase activity"/>
    <property type="evidence" value="ECO:0007669"/>
    <property type="project" value="UniProtKB-EC"/>
</dbReference>
<comment type="miscellaneous">
    <text evidence="7">In eukaryotes there are cytoplasmic, mitochondrial and chloroplastic isozymes.</text>
</comment>
<proteinExistence type="inferred from homology"/>
<dbReference type="AlphaFoldDB" id="A0A2H8U0G6"/>
<dbReference type="GO" id="GO:0006532">
    <property type="term" value="P:aspartate biosynthetic process"/>
    <property type="evidence" value="ECO:0007669"/>
    <property type="project" value="TreeGrafter"/>
</dbReference>